<keyword evidence="1" id="KW-0285">Flavoprotein</keyword>
<keyword evidence="4" id="KW-0560">Oxidoreductase</keyword>
<dbReference type="GO" id="GO:0071949">
    <property type="term" value="F:FAD binding"/>
    <property type="evidence" value="ECO:0007669"/>
    <property type="project" value="InterPro"/>
</dbReference>
<dbReference type="EMBL" id="CP083239">
    <property type="protein sequence ID" value="UOK73095.1"/>
    <property type="molecule type" value="Genomic_DNA"/>
</dbReference>
<dbReference type="NCBIfam" id="NF008439">
    <property type="entry name" value="PRK11282.1"/>
    <property type="match status" value="1"/>
</dbReference>
<evidence type="ECO:0000259" key="3">
    <source>
        <dbReference type="PROSITE" id="PS51387"/>
    </source>
</evidence>
<dbReference type="Gene3D" id="3.30.465.10">
    <property type="match status" value="1"/>
</dbReference>
<dbReference type="SUPFAM" id="SSF55103">
    <property type="entry name" value="FAD-linked oxidases, C-terminal domain"/>
    <property type="match status" value="1"/>
</dbReference>
<accession>A0A9E7A206</accession>
<dbReference type="PANTHER" id="PTHR11748">
    <property type="entry name" value="D-LACTATE DEHYDROGENASE"/>
    <property type="match status" value="1"/>
</dbReference>
<proteinExistence type="predicted"/>
<dbReference type="KEGG" id="apol:K9D25_03880"/>
<dbReference type="RefSeq" id="WP_244450786.1">
    <property type="nucleotide sequence ID" value="NZ_CP083239.1"/>
</dbReference>
<sequence>MILTPDNEEDAGRIVSEAARRGTPLAISGGGTKACVGRPVGATETLSSSGLFGITLYEPSELVVSARAGTPLQDVVSVLHAEGQDLPFEPIDLRPLLDTEGTPTIGAVAATNLSGPRRIMAGAARDALLGVRFINGRGEAIKSGGRVMKNVTGLDLARYMSGSWGTLGFLTEVTFKVLPSPRDERTLILKGLADQIGIAALSVTLGSPYEVTGAAHVRGARGPSTLVRIEGAPFSVEYRSDQVTRMLKPYGQVTAVAGEDSRALWRDIAQAEPVAEPRGRAVWRISAPPQSAPAITESIGRAVDADWFYDWGGGLIWLATADQDDAGAQAIRAALGECGGHATLMRASAETRRQIEVFEPLAPPLAALARNLKTAFDPSGIFNPGRMYAGG</sequence>
<evidence type="ECO:0000256" key="2">
    <source>
        <dbReference type="ARBA" id="ARBA00022827"/>
    </source>
</evidence>
<dbReference type="InterPro" id="IPR006094">
    <property type="entry name" value="Oxid_FAD_bind_N"/>
</dbReference>
<organism evidence="4 5">
    <name type="scientific">Ancylobacter polymorphus</name>
    <dbReference type="NCBI Taxonomy" id="223390"/>
    <lineage>
        <taxon>Bacteria</taxon>
        <taxon>Pseudomonadati</taxon>
        <taxon>Pseudomonadota</taxon>
        <taxon>Alphaproteobacteria</taxon>
        <taxon>Hyphomicrobiales</taxon>
        <taxon>Xanthobacteraceae</taxon>
        <taxon>Ancylobacter</taxon>
    </lineage>
</organism>
<protein>
    <submittedName>
        <fullName evidence="4">Glycolate oxidase subunit GlcE</fullName>
        <ecNumber evidence="4">1.1.99.14</ecNumber>
    </submittedName>
</protein>
<evidence type="ECO:0000313" key="4">
    <source>
        <dbReference type="EMBL" id="UOK73095.1"/>
    </source>
</evidence>
<dbReference type="SUPFAM" id="SSF56176">
    <property type="entry name" value="FAD-binding/transporter-associated domain-like"/>
    <property type="match status" value="1"/>
</dbReference>
<name>A0A9E7A206_9HYPH</name>
<dbReference type="AlphaFoldDB" id="A0A9E7A206"/>
<dbReference type="PANTHER" id="PTHR11748:SF103">
    <property type="entry name" value="GLYCOLATE OXIDASE SUBUNIT GLCE"/>
    <property type="match status" value="1"/>
</dbReference>
<gene>
    <name evidence="4" type="primary">glcE</name>
    <name evidence="4" type="ORF">K9D25_03880</name>
</gene>
<reference evidence="4" key="1">
    <citation type="submission" date="2021-09" db="EMBL/GenBank/DDBJ databases">
        <title>Network and meta-omics reveal the key degrader and cooperation patterns in an efficient 1,4-dioxane-degrading microbial community.</title>
        <authorList>
            <person name="Dai C."/>
        </authorList>
    </citation>
    <scope>NUCLEOTIDE SEQUENCE</scope>
    <source>
        <strain evidence="4">ZM13</strain>
    </source>
</reference>
<dbReference type="EC" id="1.1.99.14" evidence="4"/>
<dbReference type="InterPro" id="IPR036318">
    <property type="entry name" value="FAD-bd_PCMH-like_sf"/>
</dbReference>
<evidence type="ECO:0000256" key="1">
    <source>
        <dbReference type="ARBA" id="ARBA00022630"/>
    </source>
</evidence>
<dbReference type="GO" id="GO:0019154">
    <property type="term" value="F:glycolate dehydrogenase activity"/>
    <property type="evidence" value="ECO:0007669"/>
    <property type="project" value="UniProtKB-EC"/>
</dbReference>
<dbReference type="InterPro" id="IPR016164">
    <property type="entry name" value="FAD-linked_Oxase-like_C"/>
</dbReference>
<feature type="domain" description="FAD-binding PCMH-type" evidence="3">
    <location>
        <begin position="1"/>
        <end position="180"/>
    </location>
</feature>
<keyword evidence="2" id="KW-0274">FAD</keyword>
<dbReference type="Proteomes" id="UP000831684">
    <property type="component" value="Chromosome"/>
</dbReference>
<dbReference type="Pfam" id="PF01565">
    <property type="entry name" value="FAD_binding_4"/>
    <property type="match status" value="1"/>
</dbReference>
<dbReference type="InterPro" id="IPR016166">
    <property type="entry name" value="FAD-bd_PCMH"/>
</dbReference>
<evidence type="ECO:0000313" key="5">
    <source>
        <dbReference type="Proteomes" id="UP000831684"/>
    </source>
</evidence>
<dbReference type="PROSITE" id="PS51387">
    <property type="entry name" value="FAD_PCMH"/>
    <property type="match status" value="1"/>
</dbReference>
<dbReference type="InterPro" id="IPR016169">
    <property type="entry name" value="FAD-bd_PCMH_sub2"/>
</dbReference>